<keyword evidence="3" id="KW-1185">Reference proteome</keyword>
<accession>A0A0C9YAA9</accession>
<evidence type="ECO:0000313" key="3">
    <source>
        <dbReference type="Proteomes" id="UP000054477"/>
    </source>
</evidence>
<reference evidence="2 3" key="1">
    <citation type="submission" date="2014-04" db="EMBL/GenBank/DDBJ databases">
        <authorList>
            <consortium name="DOE Joint Genome Institute"/>
            <person name="Kuo A."/>
            <person name="Kohler A."/>
            <person name="Nagy L.G."/>
            <person name="Floudas D."/>
            <person name="Copeland A."/>
            <person name="Barry K.W."/>
            <person name="Cichocki N."/>
            <person name="Veneault-Fourrey C."/>
            <person name="LaButti K."/>
            <person name="Lindquist E.A."/>
            <person name="Lipzen A."/>
            <person name="Lundell T."/>
            <person name="Morin E."/>
            <person name="Murat C."/>
            <person name="Sun H."/>
            <person name="Tunlid A."/>
            <person name="Henrissat B."/>
            <person name="Grigoriev I.V."/>
            <person name="Hibbett D.S."/>
            <person name="Martin F."/>
            <person name="Nordberg H.P."/>
            <person name="Cantor M.N."/>
            <person name="Hua S.X."/>
        </authorList>
    </citation>
    <scope>NUCLEOTIDE SEQUENCE [LARGE SCALE GENOMIC DNA]</scope>
    <source>
        <strain evidence="2 3">LaAM-08-1</strain>
    </source>
</reference>
<sequence>MYRFRRSVTSALTSPSRLTPPSLPKTTKERSIKVNNRGRGHPSPLPPLLVASNVKKRLSRISIRHHLPGSGLRSSEAGDAAEGVNIGPSGRRLRAPPTARSLSSPSSIRQLTTQGPLLTECPFSHHPHQLPQPTRTAPTHELQPAYSDMHDRIHTLSPLSSPTTSPPHP</sequence>
<name>A0A0C9YAA9_9AGAR</name>
<proteinExistence type="predicted"/>
<dbReference type="HOGENOM" id="CLU_1578773_0_0_1"/>
<dbReference type="EMBL" id="KN838565">
    <property type="protein sequence ID" value="KIK04943.1"/>
    <property type="molecule type" value="Genomic_DNA"/>
</dbReference>
<dbReference type="Proteomes" id="UP000054477">
    <property type="component" value="Unassembled WGS sequence"/>
</dbReference>
<evidence type="ECO:0000313" key="2">
    <source>
        <dbReference type="EMBL" id="KIK04943.1"/>
    </source>
</evidence>
<feature type="region of interest" description="Disordered" evidence="1">
    <location>
        <begin position="64"/>
        <end position="169"/>
    </location>
</feature>
<dbReference type="AlphaFoldDB" id="A0A0C9YAA9"/>
<organism evidence="2 3">
    <name type="scientific">Laccaria amethystina LaAM-08-1</name>
    <dbReference type="NCBI Taxonomy" id="1095629"/>
    <lineage>
        <taxon>Eukaryota</taxon>
        <taxon>Fungi</taxon>
        <taxon>Dikarya</taxon>
        <taxon>Basidiomycota</taxon>
        <taxon>Agaricomycotina</taxon>
        <taxon>Agaricomycetes</taxon>
        <taxon>Agaricomycetidae</taxon>
        <taxon>Agaricales</taxon>
        <taxon>Agaricineae</taxon>
        <taxon>Hydnangiaceae</taxon>
        <taxon>Laccaria</taxon>
    </lineage>
</organism>
<feature type="region of interest" description="Disordered" evidence="1">
    <location>
        <begin position="1"/>
        <end position="47"/>
    </location>
</feature>
<protein>
    <submittedName>
        <fullName evidence="2">Uncharacterized protein</fullName>
    </submittedName>
</protein>
<feature type="compositionally biased region" description="Polar residues" evidence="1">
    <location>
        <begin position="100"/>
        <end position="116"/>
    </location>
</feature>
<gene>
    <name evidence="2" type="ORF">K443DRAFT_4296</name>
</gene>
<evidence type="ECO:0000256" key="1">
    <source>
        <dbReference type="SAM" id="MobiDB-lite"/>
    </source>
</evidence>
<reference evidence="3" key="2">
    <citation type="submission" date="2015-01" db="EMBL/GenBank/DDBJ databases">
        <title>Evolutionary Origins and Diversification of the Mycorrhizal Mutualists.</title>
        <authorList>
            <consortium name="DOE Joint Genome Institute"/>
            <consortium name="Mycorrhizal Genomics Consortium"/>
            <person name="Kohler A."/>
            <person name="Kuo A."/>
            <person name="Nagy L.G."/>
            <person name="Floudas D."/>
            <person name="Copeland A."/>
            <person name="Barry K.W."/>
            <person name="Cichocki N."/>
            <person name="Veneault-Fourrey C."/>
            <person name="LaButti K."/>
            <person name="Lindquist E.A."/>
            <person name="Lipzen A."/>
            <person name="Lundell T."/>
            <person name="Morin E."/>
            <person name="Murat C."/>
            <person name="Riley R."/>
            <person name="Ohm R."/>
            <person name="Sun H."/>
            <person name="Tunlid A."/>
            <person name="Henrissat B."/>
            <person name="Grigoriev I.V."/>
            <person name="Hibbett D.S."/>
            <person name="Martin F."/>
        </authorList>
    </citation>
    <scope>NUCLEOTIDE SEQUENCE [LARGE SCALE GENOMIC DNA]</scope>
    <source>
        <strain evidence="3">LaAM-08-1</strain>
    </source>
</reference>
<feature type="compositionally biased region" description="Low complexity" evidence="1">
    <location>
        <begin position="9"/>
        <end position="20"/>
    </location>
</feature>